<evidence type="ECO:0000313" key="6">
    <source>
        <dbReference type="Proteomes" id="UP000014680"/>
    </source>
</evidence>
<evidence type="ECO:0008006" key="7">
    <source>
        <dbReference type="Google" id="ProtNLM"/>
    </source>
</evidence>
<dbReference type="GO" id="GO:0005525">
    <property type="term" value="F:GTP binding"/>
    <property type="evidence" value="ECO:0007669"/>
    <property type="project" value="UniProtKB-KW"/>
</dbReference>
<dbReference type="OrthoDB" id="63533at2759"/>
<dbReference type="PROSITE" id="PS51419">
    <property type="entry name" value="RAB"/>
    <property type="match status" value="1"/>
</dbReference>
<dbReference type="EMBL" id="KB207020">
    <property type="protein sequence ID" value="ELP86012.1"/>
    <property type="molecule type" value="Genomic_DNA"/>
</dbReference>
<dbReference type="PRINTS" id="PR00449">
    <property type="entry name" value="RASTRNSFRMNG"/>
</dbReference>
<dbReference type="SMART" id="SM00174">
    <property type="entry name" value="RHO"/>
    <property type="match status" value="1"/>
</dbReference>
<keyword evidence="4" id="KW-0342">GTP-binding</keyword>
<dbReference type="OMA" id="ETIYRIM"/>
<comment type="similarity">
    <text evidence="2">Belongs to the small GTPase superfamily. Rho family.</text>
</comment>
<evidence type="ECO:0000313" key="5">
    <source>
        <dbReference type="EMBL" id="ELP86012.1"/>
    </source>
</evidence>
<dbReference type="FunFam" id="3.40.50.300:FF:001447">
    <property type="entry name" value="Ras-related protein Rab-1B"/>
    <property type="match status" value="1"/>
</dbReference>
<evidence type="ECO:0000256" key="1">
    <source>
        <dbReference type="ARBA" id="ARBA00006270"/>
    </source>
</evidence>
<dbReference type="RefSeq" id="XP_004185358.1">
    <property type="nucleotide sequence ID" value="XM_004185310.1"/>
</dbReference>
<dbReference type="Proteomes" id="UP000014680">
    <property type="component" value="Unassembled WGS sequence"/>
</dbReference>
<dbReference type="VEuPathDB" id="AmoebaDB:EIN_234690"/>
<keyword evidence="6" id="KW-1185">Reference proteome</keyword>
<evidence type="ECO:0000256" key="2">
    <source>
        <dbReference type="ARBA" id="ARBA00010142"/>
    </source>
</evidence>
<protein>
    <recommendedName>
        <fullName evidence="7">Ras</fullName>
    </recommendedName>
</protein>
<dbReference type="GeneID" id="14885001"/>
<dbReference type="GO" id="GO:0003924">
    <property type="term" value="F:GTPase activity"/>
    <property type="evidence" value="ECO:0007669"/>
    <property type="project" value="InterPro"/>
</dbReference>
<dbReference type="KEGG" id="eiv:EIN_234690"/>
<accession>L7FKP6</accession>
<dbReference type="GO" id="GO:0016020">
    <property type="term" value="C:membrane"/>
    <property type="evidence" value="ECO:0007669"/>
    <property type="project" value="InterPro"/>
</dbReference>
<evidence type="ECO:0000256" key="4">
    <source>
        <dbReference type="ARBA" id="ARBA00023134"/>
    </source>
</evidence>
<dbReference type="InterPro" id="IPR001806">
    <property type="entry name" value="Small_GTPase"/>
</dbReference>
<dbReference type="NCBIfam" id="TIGR00231">
    <property type="entry name" value="small_GTP"/>
    <property type="match status" value="1"/>
</dbReference>
<dbReference type="SMART" id="SM00175">
    <property type="entry name" value="RAB"/>
    <property type="match status" value="1"/>
</dbReference>
<dbReference type="AlphaFoldDB" id="L7FKP6"/>
<evidence type="ECO:0000256" key="3">
    <source>
        <dbReference type="ARBA" id="ARBA00022741"/>
    </source>
</evidence>
<dbReference type="SMART" id="SM00173">
    <property type="entry name" value="RAS"/>
    <property type="match status" value="1"/>
</dbReference>
<reference evidence="5 6" key="1">
    <citation type="submission" date="2012-10" db="EMBL/GenBank/DDBJ databases">
        <authorList>
            <person name="Zafar N."/>
            <person name="Inman J."/>
            <person name="Hall N."/>
            <person name="Lorenzi H."/>
            <person name="Caler E."/>
        </authorList>
    </citation>
    <scope>NUCLEOTIDE SEQUENCE [LARGE SCALE GENOMIC DNA]</scope>
    <source>
        <strain evidence="5 6">IP1</strain>
    </source>
</reference>
<dbReference type="Gene3D" id="3.40.50.300">
    <property type="entry name" value="P-loop containing nucleotide triphosphate hydrolases"/>
    <property type="match status" value="1"/>
</dbReference>
<dbReference type="InterPro" id="IPR020849">
    <property type="entry name" value="Small_GTPase_Ras-type"/>
</dbReference>
<dbReference type="InterPro" id="IPR027417">
    <property type="entry name" value="P-loop_NTPase"/>
</dbReference>
<organism evidence="5 6">
    <name type="scientific">Entamoeba invadens IP1</name>
    <dbReference type="NCBI Taxonomy" id="370355"/>
    <lineage>
        <taxon>Eukaryota</taxon>
        <taxon>Amoebozoa</taxon>
        <taxon>Evosea</taxon>
        <taxon>Archamoebae</taxon>
        <taxon>Mastigamoebida</taxon>
        <taxon>Entamoebidae</taxon>
        <taxon>Entamoeba</taxon>
    </lineage>
</organism>
<dbReference type="InterPro" id="IPR005225">
    <property type="entry name" value="Small_GTP-bd"/>
</dbReference>
<dbReference type="SUPFAM" id="SSF52540">
    <property type="entry name" value="P-loop containing nucleoside triphosphate hydrolases"/>
    <property type="match status" value="1"/>
</dbReference>
<comment type="similarity">
    <text evidence="1">Belongs to the small GTPase superfamily. Rab family.</text>
</comment>
<dbReference type="GO" id="GO:0007165">
    <property type="term" value="P:signal transduction"/>
    <property type="evidence" value="ECO:0007669"/>
    <property type="project" value="InterPro"/>
</dbReference>
<dbReference type="Pfam" id="PF00071">
    <property type="entry name" value="Ras"/>
    <property type="match status" value="1"/>
</dbReference>
<proteinExistence type="inferred from homology"/>
<keyword evidence="3" id="KW-0547">Nucleotide-binding</keyword>
<sequence length="194" mass="22187">METIIMLLGDGGVGKTSIAIRLVHNIFTKIYDPSNDNPFLTSITVDNKTHSILLLDFACFDECKAYRYNNINKSDGFIVVYSIIDLQSFNEVKHHIETIYRIMDKDVNEHIPIVLCGNKCDLECNRIVTTKDGKILAEEFNIFFYEVSAKNNINIKEVINDLLRDILKHKNDMNTTAFHNDIVSNTKSKSCFVC</sequence>
<dbReference type="PANTHER" id="PTHR24070">
    <property type="entry name" value="RAS, DI-RAS, AND RHEB FAMILY MEMBERS OF SMALL GTPASE SUPERFAMILY"/>
    <property type="match status" value="1"/>
</dbReference>
<dbReference type="PROSITE" id="PS51421">
    <property type="entry name" value="RAS"/>
    <property type="match status" value="1"/>
</dbReference>
<name>L7FKP6_ENTIV</name>
<gene>
    <name evidence="5" type="ORF">EIN_234690</name>
</gene>